<feature type="compositionally biased region" description="Basic and acidic residues" evidence="1">
    <location>
        <begin position="66"/>
        <end position="75"/>
    </location>
</feature>
<sequence length="303" mass="32876">MTLKNPSECRDELLAYFRKHLVGPVDGENEVIPLTRRFKPSNEYLTGTLYPQMPEDLPPDSSEITETGHAEKYDGPDEGSGEGASREASNKIRKQSSCGITFTVPTDLASFKVKGAFGRYRQGETSADGRDCSWTRNPMSFEFDVPCATAGNATFSHSNGMPLESVLRVLVREPVDSTRTVTVSLVNTNVSDSGNHVNVTQLSFFQVAMEVYLSTGEFLERPSRGITGMDADRKEALLLHLHSKEYAIGHGCAATWLPGPVAPSKISAEFLPYADVLPLVAPTDRTANLNMGVLAADDTAAAL</sequence>
<gene>
    <name evidence="2" type="ORF">GM51_17265</name>
</gene>
<feature type="region of interest" description="Disordered" evidence="1">
    <location>
        <begin position="45"/>
        <end position="92"/>
    </location>
</feature>
<comment type="caution">
    <text evidence="2">The sequence shown here is derived from an EMBL/GenBank/DDBJ whole genome shotgun (WGS) entry which is preliminary data.</text>
</comment>
<feature type="non-terminal residue" evidence="2">
    <location>
        <position position="303"/>
    </location>
</feature>
<evidence type="ECO:0000313" key="2">
    <source>
        <dbReference type="EMBL" id="KGA14425.1"/>
    </source>
</evidence>
<dbReference type="EMBL" id="JNSL01000148">
    <property type="protein sequence ID" value="KGA14425.1"/>
    <property type="molecule type" value="Genomic_DNA"/>
</dbReference>
<name>A0A094PRR4_9ZZZZ</name>
<reference evidence="2" key="1">
    <citation type="submission" date="2014-06" db="EMBL/GenBank/DDBJ databases">
        <title>Key roles for freshwater Actinobacteria revealed by deep metagenomic sequencing.</title>
        <authorList>
            <person name="Ghai R."/>
            <person name="Mizuno C.M."/>
            <person name="Picazo A."/>
            <person name="Camacho A."/>
            <person name="Rodriguez-Valera F."/>
        </authorList>
    </citation>
    <scope>NUCLEOTIDE SEQUENCE</scope>
</reference>
<protein>
    <submittedName>
        <fullName evidence="2">Uncharacterized protein</fullName>
    </submittedName>
</protein>
<proteinExistence type="predicted"/>
<organism evidence="2">
    <name type="scientific">freshwater metagenome</name>
    <dbReference type="NCBI Taxonomy" id="449393"/>
    <lineage>
        <taxon>unclassified sequences</taxon>
        <taxon>metagenomes</taxon>
        <taxon>ecological metagenomes</taxon>
    </lineage>
</organism>
<accession>A0A094PRR4</accession>
<evidence type="ECO:0000256" key="1">
    <source>
        <dbReference type="SAM" id="MobiDB-lite"/>
    </source>
</evidence>
<dbReference type="AlphaFoldDB" id="A0A094PRR4"/>